<reference evidence="2" key="2">
    <citation type="journal article" date="2023" name="IMA Fungus">
        <title>Comparative genomic study of the Penicillium genus elucidates a diverse pangenome and 15 lateral gene transfer events.</title>
        <authorList>
            <person name="Petersen C."/>
            <person name="Sorensen T."/>
            <person name="Nielsen M.R."/>
            <person name="Sondergaard T.E."/>
            <person name="Sorensen J.L."/>
            <person name="Fitzpatrick D.A."/>
            <person name="Frisvad J.C."/>
            <person name="Nielsen K.L."/>
        </authorList>
    </citation>
    <scope>NUCLEOTIDE SEQUENCE</scope>
    <source>
        <strain evidence="2">IBT 17660</strain>
    </source>
</reference>
<comment type="caution">
    <text evidence="2">The sequence shown here is derived from an EMBL/GenBank/DDBJ whole genome shotgun (WGS) entry which is preliminary data.</text>
</comment>
<evidence type="ECO:0008006" key="4">
    <source>
        <dbReference type="Google" id="ProtNLM"/>
    </source>
</evidence>
<dbReference type="GO" id="GO:0008237">
    <property type="term" value="F:metallopeptidase activity"/>
    <property type="evidence" value="ECO:0007669"/>
    <property type="project" value="InterPro"/>
</dbReference>
<protein>
    <recommendedName>
        <fullName evidence="4">Lysine-specific metallo-endopeptidase domain-containing protein</fullName>
    </recommendedName>
</protein>
<reference evidence="2" key="1">
    <citation type="submission" date="2022-12" db="EMBL/GenBank/DDBJ databases">
        <authorList>
            <person name="Petersen C."/>
        </authorList>
    </citation>
    <scope>NUCLEOTIDE SEQUENCE</scope>
    <source>
        <strain evidence="2">IBT 17660</strain>
    </source>
</reference>
<evidence type="ECO:0000313" key="3">
    <source>
        <dbReference type="Proteomes" id="UP001147760"/>
    </source>
</evidence>
<feature type="signal peptide" evidence="1">
    <location>
        <begin position="1"/>
        <end position="27"/>
    </location>
</feature>
<accession>A0A9W9WWV5</accession>
<name>A0A9W9WWV5_9EURO</name>
<gene>
    <name evidence="2" type="ORF">N7530_003260</name>
</gene>
<proteinExistence type="predicted"/>
<dbReference type="Gene3D" id="3.40.390.10">
    <property type="entry name" value="Collagenase (Catalytic Domain)"/>
    <property type="match status" value="1"/>
</dbReference>
<evidence type="ECO:0000256" key="1">
    <source>
        <dbReference type="SAM" id="SignalP"/>
    </source>
</evidence>
<dbReference type="AlphaFoldDB" id="A0A9W9WWV5"/>
<keyword evidence="3" id="KW-1185">Reference proteome</keyword>
<evidence type="ECO:0000313" key="2">
    <source>
        <dbReference type="EMBL" id="KAJ5477751.1"/>
    </source>
</evidence>
<feature type="chain" id="PRO_5040986906" description="Lysine-specific metallo-endopeptidase domain-containing protein" evidence="1">
    <location>
        <begin position="28"/>
        <end position="303"/>
    </location>
</feature>
<dbReference type="EMBL" id="JAPWDO010000003">
    <property type="protein sequence ID" value="KAJ5477751.1"/>
    <property type="molecule type" value="Genomic_DNA"/>
</dbReference>
<dbReference type="Proteomes" id="UP001147760">
    <property type="component" value="Unassembled WGS sequence"/>
</dbReference>
<keyword evidence="1" id="KW-0732">Signal</keyword>
<organism evidence="2 3">
    <name type="scientific">Penicillium desertorum</name>
    <dbReference type="NCBI Taxonomy" id="1303715"/>
    <lineage>
        <taxon>Eukaryota</taxon>
        <taxon>Fungi</taxon>
        <taxon>Dikarya</taxon>
        <taxon>Ascomycota</taxon>
        <taxon>Pezizomycotina</taxon>
        <taxon>Eurotiomycetes</taxon>
        <taxon>Eurotiomycetidae</taxon>
        <taxon>Eurotiales</taxon>
        <taxon>Aspergillaceae</taxon>
        <taxon>Penicillium</taxon>
    </lineage>
</organism>
<dbReference type="InterPro" id="IPR024079">
    <property type="entry name" value="MetalloPept_cat_dom_sf"/>
</dbReference>
<dbReference type="OrthoDB" id="4323284at2759"/>
<sequence length="303" mass="33037">MVSTQVCTRYALLVLVACLALAITAVSQNVNTRFRIEQGTGAITRTVYREAIDMARAAVAAMDGYTSGATVRASLFTFFGIQEDESTHTLSAGSAARFSLVKADIEWLTWSPRFREYGPATVMCQGYTMASTTSQDRKLSITLCPRGQRTIAAGTNMAVALSSPATFLHELMHMTTRSIEDPKDGVTKKAYGPVLTGYLAQIEGGQKTVTNADNYGWFATAMYLNGVDWSPIIAEDGHGSWRTFLRGKAGNETIDTDGIDMDGDDCSTFPRDDIERVSDILKVSVPRLIPDHSKALQVINEHI</sequence>